<dbReference type="InterPro" id="IPR016166">
    <property type="entry name" value="FAD-bd_PCMH"/>
</dbReference>
<dbReference type="InterPro" id="IPR036318">
    <property type="entry name" value="FAD-bd_PCMH-like_sf"/>
</dbReference>
<comment type="function">
    <text evidence="2 17">Cell wall formation.</text>
</comment>
<dbReference type="EC" id="1.3.1.98" evidence="17"/>
<accession>A0ABX0GX96</accession>
<evidence type="ECO:0000256" key="17">
    <source>
        <dbReference type="HAMAP-Rule" id="MF_00037"/>
    </source>
</evidence>
<gene>
    <name evidence="17" type="primary">murB</name>
    <name evidence="19" type="ORF">G9H71_15570</name>
</gene>
<dbReference type="Pfam" id="PF02873">
    <property type="entry name" value="MurB_C"/>
    <property type="match status" value="1"/>
</dbReference>
<reference evidence="19 20" key="1">
    <citation type="submission" date="2020-03" db="EMBL/GenBank/DDBJ databases">
        <title>Two novel Motilibacter sp.</title>
        <authorList>
            <person name="Liu S."/>
        </authorList>
    </citation>
    <scope>NUCLEOTIDE SEQUENCE [LARGE SCALE GENOMIC DNA]</scope>
    <source>
        <strain evidence="19 20">E257</strain>
    </source>
</reference>
<dbReference type="Proteomes" id="UP000800981">
    <property type="component" value="Unassembled WGS sequence"/>
</dbReference>
<keyword evidence="20" id="KW-1185">Reference proteome</keyword>
<sequence>MPLAALTTLRVGGPARRLVRASSEAELIEAVRSCDEAGEPLLVLGGGSNVLVADAGFAGTVVLVATSGTELVDCGCGYPTLRVAAGEDWDAVVVRAVEESLAGIECLSGIPGTAGATPVQNVGAYGQEVSSTVERVRAYDRVERRVRTFPVGDCGFGYRTSRFKQEPGRYVVLEVEYALRPASMSDPVRYAELARALGIETGARAPLPAVREAVLALRAAKGMVLDADDPDTWSAGSFFTNPVLAPDDAAALPAEAPRWPAGDGLVKVPAAWLIEQAGFGKGYGTGLARLSTKHTLALTNRGGAAAADLAALAREVRDGVRARFGIELVPEPVLVGLSL</sequence>
<evidence type="ECO:0000256" key="5">
    <source>
        <dbReference type="ARBA" id="ARBA00010485"/>
    </source>
</evidence>
<keyword evidence="15 17" id="KW-0961">Cell wall biogenesis/degradation</keyword>
<keyword evidence="12 17" id="KW-0573">Peptidoglycan synthesis</keyword>
<evidence type="ECO:0000256" key="4">
    <source>
        <dbReference type="ARBA" id="ARBA00004752"/>
    </source>
</evidence>
<keyword evidence="8 17" id="KW-0285">Flavoprotein</keyword>
<dbReference type="SUPFAM" id="SSF56176">
    <property type="entry name" value="FAD-binding/transporter-associated domain-like"/>
    <property type="match status" value="1"/>
</dbReference>
<dbReference type="InterPro" id="IPR003170">
    <property type="entry name" value="MurB"/>
</dbReference>
<dbReference type="Gene3D" id="3.30.43.10">
    <property type="entry name" value="Uridine Diphospho-n-acetylenolpyruvylglucosamine Reductase, domain 2"/>
    <property type="match status" value="1"/>
</dbReference>
<dbReference type="Gene3D" id="3.30.465.10">
    <property type="match status" value="1"/>
</dbReference>
<evidence type="ECO:0000256" key="9">
    <source>
        <dbReference type="ARBA" id="ARBA00022827"/>
    </source>
</evidence>
<evidence type="ECO:0000256" key="3">
    <source>
        <dbReference type="ARBA" id="ARBA00004496"/>
    </source>
</evidence>
<keyword evidence="10 17" id="KW-0521">NADP</keyword>
<dbReference type="GO" id="GO:0008762">
    <property type="term" value="F:UDP-N-acetylmuramate dehydrogenase activity"/>
    <property type="evidence" value="ECO:0007669"/>
    <property type="project" value="UniProtKB-EC"/>
</dbReference>
<dbReference type="InterPro" id="IPR011601">
    <property type="entry name" value="MurB_C"/>
</dbReference>
<evidence type="ECO:0000256" key="13">
    <source>
        <dbReference type="ARBA" id="ARBA00023002"/>
    </source>
</evidence>
<evidence type="ECO:0000256" key="8">
    <source>
        <dbReference type="ARBA" id="ARBA00022630"/>
    </source>
</evidence>
<feature type="domain" description="FAD-binding PCMH-type" evidence="18">
    <location>
        <begin position="11"/>
        <end position="182"/>
    </location>
</feature>
<keyword evidence="14 17" id="KW-0131">Cell cycle</keyword>
<evidence type="ECO:0000256" key="15">
    <source>
        <dbReference type="ARBA" id="ARBA00023316"/>
    </source>
</evidence>
<dbReference type="SUPFAM" id="SSF56194">
    <property type="entry name" value="Uridine diphospho-N-Acetylenolpyruvylglucosamine reductase, MurB, C-terminal domain"/>
    <property type="match status" value="1"/>
</dbReference>
<feature type="active site" evidence="17">
    <location>
        <position position="331"/>
    </location>
</feature>
<evidence type="ECO:0000256" key="12">
    <source>
        <dbReference type="ARBA" id="ARBA00022984"/>
    </source>
</evidence>
<dbReference type="HAMAP" id="MF_00037">
    <property type="entry name" value="MurB"/>
    <property type="match status" value="1"/>
</dbReference>
<evidence type="ECO:0000256" key="1">
    <source>
        <dbReference type="ARBA" id="ARBA00001974"/>
    </source>
</evidence>
<evidence type="ECO:0000256" key="2">
    <source>
        <dbReference type="ARBA" id="ARBA00003921"/>
    </source>
</evidence>
<keyword evidence="11 17" id="KW-0133">Cell shape</keyword>
<feature type="active site" evidence="17">
    <location>
        <position position="159"/>
    </location>
</feature>
<evidence type="ECO:0000259" key="18">
    <source>
        <dbReference type="PROSITE" id="PS51387"/>
    </source>
</evidence>
<organism evidence="19 20">
    <name type="scientific">Motilibacter deserti</name>
    <dbReference type="NCBI Taxonomy" id="2714956"/>
    <lineage>
        <taxon>Bacteria</taxon>
        <taxon>Bacillati</taxon>
        <taxon>Actinomycetota</taxon>
        <taxon>Actinomycetes</taxon>
        <taxon>Motilibacterales</taxon>
        <taxon>Motilibacteraceae</taxon>
        <taxon>Motilibacter</taxon>
    </lineage>
</organism>
<proteinExistence type="inferred from homology"/>
<comment type="pathway">
    <text evidence="4 17">Cell wall biogenesis; peptidoglycan biosynthesis.</text>
</comment>
<evidence type="ECO:0000313" key="20">
    <source>
        <dbReference type="Proteomes" id="UP000800981"/>
    </source>
</evidence>
<feature type="active site" description="Proton donor" evidence="17">
    <location>
        <position position="237"/>
    </location>
</feature>
<keyword evidence="13 17" id="KW-0560">Oxidoreductase</keyword>
<evidence type="ECO:0000256" key="16">
    <source>
        <dbReference type="ARBA" id="ARBA00048914"/>
    </source>
</evidence>
<dbReference type="InterPro" id="IPR016169">
    <property type="entry name" value="FAD-bd_PCMH_sub2"/>
</dbReference>
<evidence type="ECO:0000256" key="7">
    <source>
        <dbReference type="ARBA" id="ARBA00022618"/>
    </source>
</evidence>
<dbReference type="PANTHER" id="PTHR21071:SF4">
    <property type="entry name" value="UDP-N-ACETYLENOLPYRUVOYLGLUCOSAMINE REDUCTASE"/>
    <property type="match status" value="1"/>
</dbReference>
<evidence type="ECO:0000256" key="10">
    <source>
        <dbReference type="ARBA" id="ARBA00022857"/>
    </source>
</evidence>
<evidence type="ECO:0000256" key="6">
    <source>
        <dbReference type="ARBA" id="ARBA00022490"/>
    </source>
</evidence>
<dbReference type="Pfam" id="PF01565">
    <property type="entry name" value="FAD_binding_4"/>
    <property type="match status" value="1"/>
</dbReference>
<name>A0ABX0GX96_9ACTN</name>
<evidence type="ECO:0000256" key="11">
    <source>
        <dbReference type="ARBA" id="ARBA00022960"/>
    </source>
</evidence>
<keyword evidence="7 17" id="KW-0132">Cell division</keyword>
<comment type="subcellular location">
    <subcellularLocation>
        <location evidence="3 17">Cytoplasm</location>
    </subcellularLocation>
</comment>
<comment type="similarity">
    <text evidence="5 17">Belongs to the MurB family.</text>
</comment>
<dbReference type="EMBL" id="JAANNP010000019">
    <property type="protein sequence ID" value="NHC15205.1"/>
    <property type="molecule type" value="Genomic_DNA"/>
</dbReference>
<keyword evidence="9 17" id="KW-0274">FAD</keyword>
<evidence type="ECO:0000313" key="19">
    <source>
        <dbReference type="EMBL" id="NHC15205.1"/>
    </source>
</evidence>
<dbReference type="InterPro" id="IPR006094">
    <property type="entry name" value="Oxid_FAD_bind_N"/>
</dbReference>
<dbReference type="Gene3D" id="3.90.78.10">
    <property type="entry name" value="UDP-N-acetylenolpyruvoylglucosamine reductase, C-terminal domain"/>
    <property type="match status" value="1"/>
</dbReference>
<protein>
    <recommendedName>
        <fullName evidence="17">UDP-N-acetylenolpyruvoylglucosamine reductase</fullName>
        <ecNumber evidence="17">1.3.1.98</ecNumber>
    </recommendedName>
    <alternativeName>
        <fullName evidence="17">UDP-N-acetylmuramate dehydrogenase</fullName>
    </alternativeName>
</protein>
<dbReference type="InterPro" id="IPR016167">
    <property type="entry name" value="FAD-bd_PCMH_sub1"/>
</dbReference>
<dbReference type="PANTHER" id="PTHR21071">
    <property type="entry name" value="UDP-N-ACETYLENOLPYRUVOYLGLUCOSAMINE REDUCTASE"/>
    <property type="match status" value="1"/>
</dbReference>
<comment type="catalytic activity">
    <reaction evidence="16 17">
        <text>UDP-N-acetyl-alpha-D-muramate + NADP(+) = UDP-N-acetyl-3-O-(1-carboxyvinyl)-alpha-D-glucosamine + NADPH + H(+)</text>
        <dbReference type="Rhea" id="RHEA:12248"/>
        <dbReference type="ChEBI" id="CHEBI:15378"/>
        <dbReference type="ChEBI" id="CHEBI:57783"/>
        <dbReference type="ChEBI" id="CHEBI:58349"/>
        <dbReference type="ChEBI" id="CHEBI:68483"/>
        <dbReference type="ChEBI" id="CHEBI:70757"/>
        <dbReference type="EC" id="1.3.1.98"/>
    </reaction>
</comment>
<comment type="caution">
    <text evidence="19">The sequence shown here is derived from an EMBL/GenBank/DDBJ whole genome shotgun (WGS) entry which is preliminary data.</text>
</comment>
<dbReference type="InterPro" id="IPR036635">
    <property type="entry name" value="MurB_C_sf"/>
</dbReference>
<keyword evidence="6 17" id="KW-0963">Cytoplasm</keyword>
<dbReference type="PROSITE" id="PS51387">
    <property type="entry name" value="FAD_PCMH"/>
    <property type="match status" value="1"/>
</dbReference>
<comment type="cofactor">
    <cofactor evidence="1 17">
        <name>FAD</name>
        <dbReference type="ChEBI" id="CHEBI:57692"/>
    </cofactor>
</comment>
<evidence type="ECO:0000256" key="14">
    <source>
        <dbReference type="ARBA" id="ARBA00023306"/>
    </source>
</evidence>
<dbReference type="NCBIfam" id="NF010478">
    <property type="entry name" value="PRK13903.1"/>
    <property type="match status" value="1"/>
</dbReference>